<dbReference type="Gene3D" id="3.30.450.20">
    <property type="entry name" value="PAS domain"/>
    <property type="match status" value="2"/>
</dbReference>
<dbReference type="InterPro" id="IPR035919">
    <property type="entry name" value="EAL_sf"/>
</dbReference>
<dbReference type="InterPro" id="IPR052155">
    <property type="entry name" value="Biofilm_reg_signaling"/>
</dbReference>
<feature type="domain" description="PAS" evidence="1">
    <location>
        <begin position="141"/>
        <end position="211"/>
    </location>
</feature>
<dbReference type="PROSITE" id="PS50883">
    <property type="entry name" value="EAL"/>
    <property type="match status" value="1"/>
</dbReference>
<dbReference type="AlphaFoldDB" id="A0A3M8PBV6"/>
<dbReference type="SUPFAM" id="SSF141868">
    <property type="entry name" value="EAL domain-like"/>
    <property type="match status" value="1"/>
</dbReference>
<dbReference type="Gene3D" id="3.30.70.270">
    <property type="match status" value="1"/>
</dbReference>
<dbReference type="InterPro" id="IPR043128">
    <property type="entry name" value="Rev_trsase/Diguanyl_cyclase"/>
</dbReference>
<dbReference type="Pfam" id="PF00563">
    <property type="entry name" value="EAL"/>
    <property type="match status" value="1"/>
</dbReference>
<dbReference type="InterPro" id="IPR000700">
    <property type="entry name" value="PAS-assoc_C"/>
</dbReference>
<dbReference type="Pfam" id="PF08447">
    <property type="entry name" value="PAS_3"/>
    <property type="match status" value="1"/>
</dbReference>
<dbReference type="InterPro" id="IPR000160">
    <property type="entry name" value="GGDEF_dom"/>
</dbReference>
<dbReference type="SMART" id="SM00091">
    <property type="entry name" value="PAS"/>
    <property type="match status" value="2"/>
</dbReference>
<dbReference type="PROSITE" id="PS50113">
    <property type="entry name" value="PAC"/>
    <property type="match status" value="1"/>
</dbReference>
<dbReference type="InterPro" id="IPR001610">
    <property type="entry name" value="PAC"/>
</dbReference>
<dbReference type="SUPFAM" id="SSF55073">
    <property type="entry name" value="Nucleotide cyclase"/>
    <property type="match status" value="1"/>
</dbReference>
<dbReference type="CDD" id="cd00130">
    <property type="entry name" value="PAS"/>
    <property type="match status" value="2"/>
</dbReference>
<feature type="domain" description="GGDEF" evidence="4">
    <location>
        <begin position="296"/>
        <end position="429"/>
    </location>
</feature>
<name>A0A3M8PBV6_9BACL</name>
<evidence type="ECO:0000259" key="2">
    <source>
        <dbReference type="PROSITE" id="PS50113"/>
    </source>
</evidence>
<dbReference type="Pfam" id="PF00990">
    <property type="entry name" value="GGDEF"/>
    <property type="match status" value="1"/>
</dbReference>
<dbReference type="InterPro" id="IPR013655">
    <property type="entry name" value="PAS_fold_3"/>
</dbReference>
<sequence length="692" mass="79160">MEHEPNKVTPSLPTEFYRDMFNALIQEAAVSMYMLENGKFTYVNNHFSEMIGYSEEEMLDEGVPVDRLIHPEDLPVVLKSIAQKVDGKKTRYRVRAIHKNGNLHHVEIHATKKVIMGKYTIFGTVIDVTEEVKAQQLLEEKKEQFQSLFYHNPDAVFAFDLEGRFIDANQACVDLTGYLLEDLLDMSFAPLIISEHLSKTLTYFEEAIKGKVNRYEITINRKDGKQVYLDLTNFPMKRDGEIIGAYGIAKDITEQVEYRQKMEELAFYDPLTGLPNRKLFEDRLEQVNGRLKESNDCPAVLFLDLNRFKFINDTLGHQLGDEFLKIVAHRLTQSVRKTDTVARISGDEFAILLPDTTEREAIRLAERLNKELANPYEVEGHSVSISASIGIALSENNMKNDVPHLIKNADIAMYHTKKYGDQPYTIYSEELDLQTRYKLTIEKDLKNALRNQEFMLHYQPIVDLESGDITAMEALIRWNHPTLGLVPPDNFIPVSEESGQIIPIGNWVLETACRQNKQWQEAGHGPFKICVNISTIQLQREDFVETLRCILKKTGLDPQWLELEVTEGILMEDTVFLKESLLKLKSLGVSVAIDDFGTGYTSLSYLRQFSFDRVKIDRSFIKDIHTDVNGKAITSTIIALAHRLNIGVIAEGIEDEQQLSFLQGETCDEGQGYYFSRPMAPDKHDFPLLNKK</sequence>
<dbReference type="FunFam" id="3.30.70.270:FF:000001">
    <property type="entry name" value="Diguanylate cyclase domain protein"/>
    <property type="match status" value="1"/>
</dbReference>
<keyword evidence="6" id="KW-1185">Reference proteome</keyword>
<evidence type="ECO:0000313" key="6">
    <source>
        <dbReference type="Proteomes" id="UP000275473"/>
    </source>
</evidence>
<dbReference type="Gene3D" id="3.20.20.450">
    <property type="entry name" value="EAL domain"/>
    <property type="match status" value="1"/>
</dbReference>
<dbReference type="NCBIfam" id="TIGR00229">
    <property type="entry name" value="sensory_box"/>
    <property type="match status" value="2"/>
</dbReference>
<dbReference type="InterPro" id="IPR000014">
    <property type="entry name" value="PAS"/>
</dbReference>
<evidence type="ECO:0000259" key="1">
    <source>
        <dbReference type="PROSITE" id="PS50112"/>
    </source>
</evidence>
<dbReference type="PROSITE" id="PS50112">
    <property type="entry name" value="PAS"/>
    <property type="match status" value="2"/>
</dbReference>
<dbReference type="SMART" id="SM00052">
    <property type="entry name" value="EAL"/>
    <property type="match status" value="1"/>
</dbReference>
<dbReference type="PANTHER" id="PTHR44757:SF2">
    <property type="entry name" value="BIOFILM ARCHITECTURE MAINTENANCE PROTEIN MBAA"/>
    <property type="match status" value="1"/>
</dbReference>
<dbReference type="InterPro" id="IPR001633">
    <property type="entry name" value="EAL_dom"/>
</dbReference>
<dbReference type="InterPro" id="IPR029787">
    <property type="entry name" value="Nucleotide_cyclase"/>
</dbReference>
<dbReference type="SMART" id="SM00267">
    <property type="entry name" value="GGDEF"/>
    <property type="match status" value="1"/>
</dbReference>
<dbReference type="CDD" id="cd01948">
    <property type="entry name" value="EAL"/>
    <property type="match status" value="1"/>
</dbReference>
<dbReference type="SUPFAM" id="SSF55785">
    <property type="entry name" value="PYP-like sensor domain (PAS domain)"/>
    <property type="match status" value="2"/>
</dbReference>
<protein>
    <submittedName>
        <fullName evidence="5">EAL domain-containing protein</fullName>
    </submittedName>
</protein>
<organism evidence="5 6">
    <name type="scientific">Planococcus salinus</name>
    <dbReference type="NCBI Taxonomy" id="1848460"/>
    <lineage>
        <taxon>Bacteria</taxon>
        <taxon>Bacillati</taxon>
        <taxon>Bacillota</taxon>
        <taxon>Bacilli</taxon>
        <taxon>Bacillales</taxon>
        <taxon>Caryophanaceae</taxon>
        <taxon>Planococcus</taxon>
    </lineage>
</organism>
<feature type="domain" description="PAS" evidence="1">
    <location>
        <begin position="36"/>
        <end position="88"/>
    </location>
</feature>
<dbReference type="Pfam" id="PF08448">
    <property type="entry name" value="PAS_4"/>
    <property type="match status" value="1"/>
</dbReference>
<evidence type="ECO:0000259" key="4">
    <source>
        <dbReference type="PROSITE" id="PS50887"/>
    </source>
</evidence>
<proteinExistence type="predicted"/>
<dbReference type="RefSeq" id="WP_123163936.1">
    <property type="nucleotide sequence ID" value="NZ_RIAX01000001.1"/>
</dbReference>
<comment type="caution">
    <text evidence="5">The sequence shown here is derived from an EMBL/GenBank/DDBJ whole genome shotgun (WGS) entry which is preliminary data.</text>
</comment>
<dbReference type="EMBL" id="RIAX01000001">
    <property type="protein sequence ID" value="RNF41189.1"/>
    <property type="molecule type" value="Genomic_DNA"/>
</dbReference>
<evidence type="ECO:0000259" key="3">
    <source>
        <dbReference type="PROSITE" id="PS50883"/>
    </source>
</evidence>
<dbReference type="PANTHER" id="PTHR44757">
    <property type="entry name" value="DIGUANYLATE CYCLASE DGCP"/>
    <property type="match status" value="1"/>
</dbReference>
<reference evidence="5 6" key="1">
    <citation type="journal article" date="2018" name="Int. J. Syst. Evol. Microbiol.">
        <title>Planococcus salinus sp. nov., a moderately halophilic bacterium isolated from a saline-alkali soil.</title>
        <authorList>
            <person name="Gan L."/>
        </authorList>
    </citation>
    <scope>NUCLEOTIDE SEQUENCE [LARGE SCALE GENOMIC DNA]</scope>
    <source>
        <strain evidence="5 6">LCB217</strain>
    </source>
</reference>
<dbReference type="InterPro" id="IPR035965">
    <property type="entry name" value="PAS-like_dom_sf"/>
</dbReference>
<feature type="domain" description="PAC" evidence="2">
    <location>
        <begin position="213"/>
        <end position="264"/>
    </location>
</feature>
<dbReference type="PROSITE" id="PS50887">
    <property type="entry name" value="GGDEF"/>
    <property type="match status" value="1"/>
</dbReference>
<dbReference type="NCBIfam" id="TIGR00254">
    <property type="entry name" value="GGDEF"/>
    <property type="match status" value="1"/>
</dbReference>
<dbReference type="Proteomes" id="UP000275473">
    <property type="component" value="Unassembled WGS sequence"/>
</dbReference>
<accession>A0A3M8PBV6</accession>
<dbReference type="SMART" id="SM00086">
    <property type="entry name" value="PAC"/>
    <property type="match status" value="2"/>
</dbReference>
<dbReference type="FunFam" id="3.20.20.450:FF:000001">
    <property type="entry name" value="Cyclic di-GMP phosphodiesterase yahA"/>
    <property type="match status" value="1"/>
</dbReference>
<dbReference type="CDD" id="cd01949">
    <property type="entry name" value="GGDEF"/>
    <property type="match status" value="1"/>
</dbReference>
<dbReference type="InterPro" id="IPR013656">
    <property type="entry name" value="PAS_4"/>
</dbReference>
<dbReference type="OrthoDB" id="2624050at2"/>
<gene>
    <name evidence="5" type="ORF">EEX84_02235</name>
</gene>
<feature type="domain" description="EAL" evidence="3">
    <location>
        <begin position="438"/>
        <end position="692"/>
    </location>
</feature>
<evidence type="ECO:0000313" key="5">
    <source>
        <dbReference type="EMBL" id="RNF41189.1"/>
    </source>
</evidence>